<comment type="caution">
    <text evidence="1">The sequence shown here is derived from an EMBL/GenBank/DDBJ whole genome shotgun (WGS) entry which is preliminary data.</text>
</comment>
<dbReference type="Proteomes" id="UP000266723">
    <property type="component" value="Unassembled WGS sequence"/>
</dbReference>
<proteinExistence type="predicted"/>
<accession>A0ABQ7CKS8</accession>
<dbReference type="EMBL" id="QGKV02000759">
    <property type="protein sequence ID" value="KAF3560622.1"/>
    <property type="molecule type" value="Genomic_DNA"/>
</dbReference>
<name>A0ABQ7CKS8_BRACR</name>
<keyword evidence="2" id="KW-1185">Reference proteome</keyword>
<evidence type="ECO:0000313" key="2">
    <source>
        <dbReference type="Proteomes" id="UP000266723"/>
    </source>
</evidence>
<protein>
    <submittedName>
        <fullName evidence="1">Uncharacterized protein</fullName>
    </submittedName>
</protein>
<sequence>MASQAQRHHQKEALYPNRCRTLTSSISNSTGATLLQHGVQEESTGFLSHLATTGALLNSQPCATRIPH</sequence>
<reference evidence="1 2" key="1">
    <citation type="journal article" date="2020" name="BMC Genomics">
        <title>Intraspecific diversification of the crop wild relative Brassica cretica Lam. using demographic model selection.</title>
        <authorList>
            <person name="Kioukis A."/>
            <person name="Michalopoulou V.A."/>
            <person name="Briers L."/>
            <person name="Pirintsos S."/>
            <person name="Studholme D.J."/>
            <person name="Pavlidis P."/>
            <person name="Sarris P.F."/>
        </authorList>
    </citation>
    <scope>NUCLEOTIDE SEQUENCE [LARGE SCALE GENOMIC DNA]</scope>
    <source>
        <strain evidence="2">cv. PFS-1207/04</strain>
    </source>
</reference>
<gene>
    <name evidence="1" type="ORF">DY000_02011428</name>
</gene>
<organism evidence="1 2">
    <name type="scientific">Brassica cretica</name>
    <name type="common">Mustard</name>
    <dbReference type="NCBI Taxonomy" id="69181"/>
    <lineage>
        <taxon>Eukaryota</taxon>
        <taxon>Viridiplantae</taxon>
        <taxon>Streptophyta</taxon>
        <taxon>Embryophyta</taxon>
        <taxon>Tracheophyta</taxon>
        <taxon>Spermatophyta</taxon>
        <taxon>Magnoliopsida</taxon>
        <taxon>eudicotyledons</taxon>
        <taxon>Gunneridae</taxon>
        <taxon>Pentapetalae</taxon>
        <taxon>rosids</taxon>
        <taxon>malvids</taxon>
        <taxon>Brassicales</taxon>
        <taxon>Brassicaceae</taxon>
        <taxon>Brassiceae</taxon>
        <taxon>Brassica</taxon>
    </lineage>
</organism>
<evidence type="ECO:0000313" key="1">
    <source>
        <dbReference type="EMBL" id="KAF3560622.1"/>
    </source>
</evidence>